<keyword evidence="6 7" id="KW-0472">Membrane</keyword>
<feature type="transmembrane region" description="Helical" evidence="7">
    <location>
        <begin position="80"/>
        <end position="100"/>
    </location>
</feature>
<dbReference type="RefSeq" id="WP_099862191.1">
    <property type="nucleotide sequence ID" value="NZ_PEOG01000034.1"/>
</dbReference>
<evidence type="ECO:0000313" key="8">
    <source>
        <dbReference type="EMBL" id="PIM52605.1"/>
    </source>
</evidence>
<dbReference type="GO" id="GO:0022857">
    <property type="term" value="F:transmembrane transporter activity"/>
    <property type="evidence" value="ECO:0007669"/>
    <property type="project" value="InterPro"/>
</dbReference>
<sequence>MKFPALSFPAIRLPAPPKLPPALRPGFTRAEWIFSIKAFAAAMLAVFLASWAGQPRPFWALMTAYIVAHPMAGAVRSKGVFRVVGTLVGGMAAVLLVPSLANAPELLSLALALWVAGCLVMSLRDRTPRAYAFMLAGYTVALIGFPAVDTPLTIFDTAVARLEEIGLGVLSATLVHSLVLPKSLAGSVLGLLDRTLGDTRAWLTDIAARRDGGPDRRRVAGDISQLRVLSTHIPFDTSHLRWTADAVHAMQDHVAALTPLLAGVEDRLRALEAHGGVPDDVRALLDRLGPWLTLPADQAQAQWPALRAQLDALTGAHARGRLADAPWARLLRVALAQRLGELLDGWLHCVHLRADIDRGLSGAPMPARPAPAPDGPRLHLDMGMALWSGAAALIAILVCCAFWILTGWPMGAAAAMMAAIFCCFFASMDDPVPAINGFLAWTLWSMPFGALYVLVLLPLVQDMWTLMAVCAPVFLVLGAFIGRPATVGAALPFLFGVMGTLAMHDTAQADLTSYLNSMSGQLAGIFVAARVTRLMRSVGADWSARRIQRATWRELDDLARLPRPAGRGQAYLLRMIDRIALLAPRVAQSGGSVPGVPTDDALRDLRIGADLVALQGVRSRLPTLAQRPLPPLLSAIGDWLRARIDGRPGALDAPPASLLARLDAALEGLIEAYASSGDLPPEAHPAAGALMGLRRNLFPDAPVPALPARTVDNDKEDRP</sequence>
<dbReference type="InterPro" id="IPR006726">
    <property type="entry name" value="PHBA_efflux_AaeB/fusaric-R"/>
</dbReference>
<keyword evidence="2" id="KW-0813">Transport</keyword>
<feature type="transmembrane region" description="Helical" evidence="7">
    <location>
        <begin position="384"/>
        <end position="404"/>
    </location>
</feature>
<keyword evidence="4 7" id="KW-0812">Transmembrane</keyword>
<name>A0A2G9C8A9_9BURK</name>
<feature type="transmembrane region" description="Helical" evidence="7">
    <location>
        <begin position="32"/>
        <end position="52"/>
    </location>
</feature>
<dbReference type="EMBL" id="PEOG01000034">
    <property type="protein sequence ID" value="PIM52605.1"/>
    <property type="molecule type" value="Genomic_DNA"/>
</dbReference>
<accession>A0A2G9C8A9</accession>
<keyword evidence="5 7" id="KW-1133">Transmembrane helix</keyword>
<feature type="transmembrane region" description="Helical" evidence="7">
    <location>
        <begin position="410"/>
        <end position="426"/>
    </location>
</feature>
<protein>
    <submittedName>
        <fullName evidence="8">Fusaric acid resistance protein</fullName>
    </submittedName>
</protein>
<evidence type="ECO:0000256" key="5">
    <source>
        <dbReference type="ARBA" id="ARBA00022989"/>
    </source>
</evidence>
<feature type="transmembrane region" description="Helical" evidence="7">
    <location>
        <begin position="106"/>
        <end position="123"/>
    </location>
</feature>
<keyword evidence="9" id="KW-1185">Reference proteome</keyword>
<dbReference type="AlphaFoldDB" id="A0A2G9C8A9"/>
<feature type="transmembrane region" description="Helical" evidence="7">
    <location>
        <begin position="130"/>
        <end position="148"/>
    </location>
</feature>
<dbReference type="Pfam" id="PF04632">
    <property type="entry name" value="FUSC"/>
    <property type="match status" value="1"/>
</dbReference>
<organism evidence="8 9">
    <name type="scientific">Roseateles chitinivorans</name>
    <dbReference type="NCBI Taxonomy" id="2917965"/>
    <lineage>
        <taxon>Bacteria</taxon>
        <taxon>Pseudomonadati</taxon>
        <taxon>Pseudomonadota</taxon>
        <taxon>Betaproteobacteria</taxon>
        <taxon>Burkholderiales</taxon>
        <taxon>Sphaerotilaceae</taxon>
        <taxon>Roseateles</taxon>
    </lineage>
</organism>
<proteinExistence type="predicted"/>
<evidence type="ECO:0000313" key="9">
    <source>
        <dbReference type="Proteomes" id="UP000231501"/>
    </source>
</evidence>
<feature type="transmembrane region" description="Helical" evidence="7">
    <location>
        <begin position="438"/>
        <end position="457"/>
    </location>
</feature>
<dbReference type="GO" id="GO:0005886">
    <property type="term" value="C:plasma membrane"/>
    <property type="evidence" value="ECO:0007669"/>
    <property type="project" value="UniProtKB-SubCell"/>
</dbReference>
<keyword evidence="3" id="KW-1003">Cell membrane</keyword>
<dbReference type="PANTHER" id="PTHR30509">
    <property type="entry name" value="P-HYDROXYBENZOIC ACID EFFLUX PUMP SUBUNIT-RELATED"/>
    <property type="match status" value="1"/>
</dbReference>
<evidence type="ECO:0000256" key="2">
    <source>
        <dbReference type="ARBA" id="ARBA00022448"/>
    </source>
</evidence>
<dbReference type="OrthoDB" id="6538131at2"/>
<gene>
    <name evidence="8" type="ORF">CS062_13710</name>
</gene>
<evidence type="ECO:0000256" key="1">
    <source>
        <dbReference type="ARBA" id="ARBA00004651"/>
    </source>
</evidence>
<comment type="caution">
    <text evidence="8">The sequence shown here is derived from an EMBL/GenBank/DDBJ whole genome shotgun (WGS) entry which is preliminary data.</text>
</comment>
<evidence type="ECO:0000256" key="6">
    <source>
        <dbReference type="ARBA" id="ARBA00023136"/>
    </source>
</evidence>
<reference evidence="8 9" key="1">
    <citation type="submission" date="2017-11" db="EMBL/GenBank/DDBJ databases">
        <title>Draft genome sequence of Mitsuaria sp. HWN-4.</title>
        <authorList>
            <person name="Gundlapally S.R."/>
        </authorList>
    </citation>
    <scope>NUCLEOTIDE SEQUENCE [LARGE SCALE GENOMIC DNA]</scope>
    <source>
        <strain evidence="8 9">HWN-4</strain>
    </source>
</reference>
<comment type="subcellular location">
    <subcellularLocation>
        <location evidence="1">Cell membrane</location>
        <topology evidence="1">Multi-pass membrane protein</topology>
    </subcellularLocation>
</comment>
<dbReference type="Proteomes" id="UP000231501">
    <property type="component" value="Unassembled WGS sequence"/>
</dbReference>
<evidence type="ECO:0000256" key="4">
    <source>
        <dbReference type="ARBA" id="ARBA00022692"/>
    </source>
</evidence>
<evidence type="ECO:0000256" key="3">
    <source>
        <dbReference type="ARBA" id="ARBA00022475"/>
    </source>
</evidence>
<dbReference type="PANTHER" id="PTHR30509:SF9">
    <property type="entry name" value="MULTIDRUG RESISTANCE PROTEIN MDTO"/>
    <property type="match status" value="1"/>
</dbReference>
<evidence type="ECO:0000256" key="7">
    <source>
        <dbReference type="SAM" id="Phobius"/>
    </source>
</evidence>